<sequence length="241" mass="25138">DIKLGPGATSLYETQCPPFRTSPAPSLCSPGSLAYSASRLGAAPPSTLPCAPTCRPAPNLPRARTCPGAPPSTCPVPAPAPCRHLPRRTPVNLPRARNCLVTAPAPAHPLQPALCPHPPCAPAGPALCLPLAWPEGVSRGPSSLCEAPSSHHPELPPRASRAGSSAWKMRPGAAGTLKAVFLFFASMCAWYSGYLLAELIPDVSLSSAVYSIRSIGERPVLRGEHGLCQTSNSAARLQREK</sequence>
<reference evidence="2" key="1">
    <citation type="submission" date="2023-03" db="UniProtKB">
        <authorList>
            <consortium name="Ensembl"/>
        </authorList>
    </citation>
    <scope>IDENTIFICATION</scope>
</reference>
<protein>
    <submittedName>
        <fullName evidence="2">Uncharacterized protein</fullName>
    </submittedName>
</protein>
<organism evidence="2">
    <name type="scientific">Equus asinus asinus</name>
    <dbReference type="NCBI Taxonomy" id="83772"/>
    <lineage>
        <taxon>Eukaryota</taxon>
        <taxon>Metazoa</taxon>
        <taxon>Chordata</taxon>
        <taxon>Craniata</taxon>
        <taxon>Vertebrata</taxon>
        <taxon>Euteleostomi</taxon>
        <taxon>Mammalia</taxon>
        <taxon>Eutheria</taxon>
        <taxon>Laurasiatheria</taxon>
        <taxon>Perissodactyla</taxon>
        <taxon>Equidae</taxon>
        <taxon>Equus</taxon>
    </lineage>
</organism>
<name>A0A8C4LF83_EQUAS</name>
<dbReference type="Ensembl" id="ENSEAST00005009128.1">
    <property type="protein sequence ID" value="ENSEASP00005008378.1"/>
    <property type="gene ID" value="ENSEASG00005006032.1"/>
</dbReference>
<dbReference type="AlphaFoldDB" id="A0A8C4LF83"/>
<evidence type="ECO:0000313" key="2">
    <source>
        <dbReference type="Ensembl" id="ENSEASP00005008378.1"/>
    </source>
</evidence>
<accession>A0A8C4LF83</accession>
<feature type="region of interest" description="Disordered" evidence="1">
    <location>
        <begin position="143"/>
        <end position="165"/>
    </location>
</feature>
<proteinExistence type="predicted"/>
<evidence type="ECO:0000256" key="1">
    <source>
        <dbReference type="SAM" id="MobiDB-lite"/>
    </source>
</evidence>